<geneLocation type="plasmid" evidence="2 3">
    <name>pBbsII</name>
</geneLocation>
<keyword evidence="1" id="KW-0812">Transmembrane</keyword>
<evidence type="ECO:0000256" key="1">
    <source>
        <dbReference type="SAM" id="Phobius"/>
    </source>
</evidence>
<organism evidence="2 3">
    <name type="scientific">Brevibacillus brevis</name>
    <name type="common">Bacillus brevis</name>
    <dbReference type="NCBI Taxonomy" id="1393"/>
    <lineage>
        <taxon>Bacteria</taxon>
        <taxon>Bacillati</taxon>
        <taxon>Bacillota</taxon>
        <taxon>Bacilli</taxon>
        <taxon>Bacillales</taxon>
        <taxon>Paenibacillaceae</taxon>
        <taxon>Brevibacillus</taxon>
    </lineage>
</organism>
<feature type="transmembrane region" description="Helical" evidence="1">
    <location>
        <begin position="46"/>
        <end position="70"/>
    </location>
</feature>
<accession>A0ABY9TCL8</accession>
<sequence length="74" mass="8302">MTEEPAVDTMTVEQADEIIRLLQKIDADSVARHQDYIAQAKTFEEIALYLLGCVVIALAGLVIGSFWSGWRSFR</sequence>
<keyword evidence="3" id="KW-1185">Reference proteome</keyword>
<name>A0ABY9TCL8_BREBE</name>
<evidence type="ECO:0000313" key="3">
    <source>
        <dbReference type="Proteomes" id="UP001256827"/>
    </source>
</evidence>
<keyword evidence="2" id="KW-0614">Plasmid</keyword>
<reference evidence="2 3" key="1">
    <citation type="submission" date="2023-09" db="EMBL/GenBank/DDBJ databases">
        <title>Complete Genome and Methylome dissection of Bacillus brevis NEB573 original source of BbsI restriction endonuclease.</title>
        <authorList>
            <person name="Fomenkov A."/>
            <person name="Roberts R.D."/>
        </authorList>
    </citation>
    <scope>NUCLEOTIDE SEQUENCE [LARGE SCALE GENOMIC DNA]</scope>
    <source>
        <strain evidence="2 3">NEB573</strain>
        <plasmid evidence="2 3">pBbsII</plasmid>
    </source>
</reference>
<dbReference type="Proteomes" id="UP001256827">
    <property type="component" value="Plasmid pBbsII"/>
</dbReference>
<dbReference type="RefSeq" id="WP_310774664.1">
    <property type="nucleotide sequence ID" value="NZ_CP134051.1"/>
</dbReference>
<dbReference type="EMBL" id="CP134051">
    <property type="protein sequence ID" value="WNC17860.1"/>
    <property type="molecule type" value="Genomic_DNA"/>
</dbReference>
<keyword evidence="1" id="KW-1133">Transmembrane helix</keyword>
<protein>
    <submittedName>
        <fullName evidence="2">Uncharacterized protein</fullName>
    </submittedName>
</protein>
<proteinExistence type="predicted"/>
<evidence type="ECO:0000313" key="2">
    <source>
        <dbReference type="EMBL" id="WNC17860.1"/>
    </source>
</evidence>
<gene>
    <name evidence="2" type="ORF">RGB73_30085</name>
</gene>
<keyword evidence="1" id="KW-0472">Membrane</keyword>